<dbReference type="EMBL" id="LR012065">
    <property type="protein sequence ID" value="SVE81684.1"/>
    <property type="molecule type" value="mRNA"/>
</dbReference>
<evidence type="ECO:0000313" key="6">
    <source>
        <dbReference type="EMBL" id="KZS07112.1"/>
    </source>
</evidence>
<dbReference type="EMBL" id="LR013205">
    <property type="protein sequence ID" value="SVE82824.1"/>
    <property type="molecule type" value="mRNA"/>
</dbReference>
<evidence type="ECO:0000256" key="3">
    <source>
        <dbReference type="ARBA" id="ARBA00023015"/>
    </source>
</evidence>
<reference evidence="7" key="2">
    <citation type="submission" date="2018-08" db="EMBL/GenBank/DDBJ databases">
        <authorList>
            <person name="Cornetti L."/>
        </authorList>
    </citation>
    <scope>NUCLEOTIDE SEQUENCE</scope>
    <source>
        <strain evidence="7">CA-CH-1</strain>
        <strain evidence="8">CH-H-1</strain>
        <strain evidence="12">FI-XINB3</strain>
        <strain evidence="9">FR-SA-1</strain>
        <strain evidence="10">GB-EK1-32</strain>
        <strain evidence="11">RU-SAM-5</strain>
    </source>
</reference>
<keyword evidence="2" id="KW-0678">Repressor</keyword>
<name>A0A0P5VLG3_9CRUS</name>
<keyword evidence="4" id="KW-0804">Transcription</keyword>
<dbReference type="InterPro" id="IPR010516">
    <property type="entry name" value="SAP18"/>
</dbReference>
<organism evidence="6 13">
    <name type="scientific">Daphnia magna</name>
    <dbReference type="NCBI Taxonomy" id="35525"/>
    <lineage>
        <taxon>Eukaryota</taxon>
        <taxon>Metazoa</taxon>
        <taxon>Ecdysozoa</taxon>
        <taxon>Arthropoda</taxon>
        <taxon>Crustacea</taxon>
        <taxon>Branchiopoda</taxon>
        <taxon>Diplostraca</taxon>
        <taxon>Cladocera</taxon>
        <taxon>Anomopoda</taxon>
        <taxon>Daphniidae</taxon>
        <taxon>Daphnia</taxon>
    </lineage>
</organism>
<dbReference type="Proteomes" id="UP000076858">
    <property type="component" value="Unassembled WGS sequence"/>
</dbReference>
<comment type="similarity">
    <text evidence="1">Belongs to the SAP18 family.</text>
</comment>
<protein>
    <recommendedName>
        <fullName evidence="5">18 kDa Sin3-associated polypeptide</fullName>
    </recommendedName>
</protein>
<accession>A0A0P5VLG3</accession>
<dbReference type="EMBL" id="LR011438">
    <property type="protein sequence ID" value="SVE81057.1"/>
    <property type="molecule type" value="mRNA"/>
</dbReference>
<proteinExistence type="evidence at transcript level"/>
<evidence type="ECO:0000256" key="2">
    <source>
        <dbReference type="ARBA" id="ARBA00022491"/>
    </source>
</evidence>
<dbReference type="PANTHER" id="PTHR13082:SF0">
    <property type="entry name" value="HISTONE DEACETYLASE COMPLEX SUBUNIT SAP18"/>
    <property type="match status" value="1"/>
</dbReference>
<evidence type="ECO:0000313" key="7">
    <source>
        <dbReference type="EMBL" id="SVE79853.1"/>
    </source>
</evidence>
<dbReference type="Pfam" id="PF06487">
    <property type="entry name" value="SAP18"/>
    <property type="match status" value="1"/>
</dbReference>
<reference evidence="6 13" key="1">
    <citation type="submission" date="2016-03" db="EMBL/GenBank/DDBJ databases">
        <title>EvidentialGene: Evidence-directed Construction of Genes on Genomes.</title>
        <authorList>
            <person name="Gilbert D.G."/>
            <person name="Choi J.-H."/>
            <person name="Mockaitis K."/>
            <person name="Colbourne J."/>
            <person name="Pfrender M."/>
        </authorList>
    </citation>
    <scope>NUCLEOTIDE SEQUENCE [LARGE SCALE GENOMIC DNA]</scope>
    <source>
        <strain evidence="6 13">Xinb3</strain>
        <tissue evidence="6">Complete organism</tissue>
    </source>
</reference>
<dbReference type="EMBL" id="LR010234">
    <property type="protein sequence ID" value="SVE79853.1"/>
    <property type="molecule type" value="mRNA"/>
</dbReference>
<dbReference type="FunFam" id="3.10.20.550:FF:000001">
    <property type="entry name" value="Histone deacetylase complex subunit SAP18"/>
    <property type="match status" value="1"/>
</dbReference>
<dbReference type="InterPro" id="IPR042534">
    <property type="entry name" value="SAP18_sf"/>
</dbReference>
<evidence type="ECO:0000313" key="8">
    <source>
        <dbReference type="EMBL" id="SVE80483.1"/>
    </source>
</evidence>
<evidence type="ECO:0000313" key="10">
    <source>
        <dbReference type="EMBL" id="SVE81684.1"/>
    </source>
</evidence>
<keyword evidence="13" id="KW-1185">Reference proteome</keyword>
<sequence>MATGTVESAVAVRLEENRETEKSVDREKTCPLLLRVFCAMGRHHSLGDYARGSVPATELQIYTWTDATLLEITGLVREVNYEARRRGTRFSFAQIYPDRSSLSMSRREIGTTVSGERGPDDMKTLKQCRFTIGDYIDIAITPPSRNMNNQSNRRFRPY</sequence>
<dbReference type="PANTHER" id="PTHR13082">
    <property type="entry name" value="SAP18"/>
    <property type="match status" value="1"/>
</dbReference>
<evidence type="ECO:0000256" key="4">
    <source>
        <dbReference type="ARBA" id="ARBA00023163"/>
    </source>
</evidence>
<keyword evidence="3" id="KW-0805">Transcription regulation</keyword>
<evidence type="ECO:0000313" key="13">
    <source>
        <dbReference type="Proteomes" id="UP000076858"/>
    </source>
</evidence>
<dbReference type="OrthoDB" id="440566at2759"/>
<dbReference type="EMBL" id="LR013790">
    <property type="protein sequence ID" value="SVE83409.1"/>
    <property type="molecule type" value="mRNA"/>
</dbReference>
<dbReference type="AlphaFoldDB" id="A0A0P5VLG3"/>
<dbReference type="Gene3D" id="3.10.20.550">
    <property type="entry name" value="ASAP complex, SAP18 subunit"/>
    <property type="match status" value="1"/>
</dbReference>
<dbReference type="EMBL" id="LR010864">
    <property type="protein sequence ID" value="SVE80483.1"/>
    <property type="molecule type" value="mRNA"/>
</dbReference>
<dbReference type="EMBL" id="LRGB01002568">
    <property type="protein sequence ID" value="KZS07112.1"/>
    <property type="molecule type" value="Genomic_DNA"/>
</dbReference>
<evidence type="ECO:0000313" key="12">
    <source>
        <dbReference type="EMBL" id="SVE83409.1"/>
    </source>
</evidence>
<evidence type="ECO:0000256" key="1">
    <source>
        <dbReference type="ARBA" id="ARBA00009143"/>
    </source>
</evidence>
<gene>
    <name evidence="7" type="primary">EOG090X0HU3</name>
    <name evidence="6" type="ORF">APZ42_029284</name>
</gene>
<evidence type="ECO:0000313" key="11">
    <source>
        <dbReference type="EMBL" id="SVE82824.1"/>
    </source>
</evidence>
<dbReference type="GO" id="GO:0005634">
    <property type="term" value="C:nucleus"/>
    <property type="evidence" value="ECO:0007669"/>
    <property type="project" value="TreeGrafter"/>
</dbReference>
<dbReference type="GO" id="GO:0003714">
    <property type="term" value="F:transcription corepressor activity"/>
    <property type="evidence" value="ECO:0007669"/>
    <property type="project" value="TreeGrafter"/>
</dbReference>
<dbReference type="STRING" id="35525.A0A0P5VLG3"/>
<evidence type="ECO:0000256" key="5">
    <source>
        <dbReference type="ARBA" id="ARBA00030511"/>
    </source>
</evidence>
<evidence type="ECO:0000313" key="9">
    <source>
        <dbReference type="EMBL" id="SVE81057.1"/>
    </source>
</evidence>